<accession>A0ABQ4USW3</accession>
<evidence type="ECO:0000259" key="1">
    <source>
        <dbReference type="Pfam" id="PF08279"/>
    </source>
</evidence>
<protein>
    <recommendedName>
        <fullName evidence="5">Transcriptional regulator</fullName>
    </recommendedName>
</protein>
<dbReference type="RefSeq" id="WP_238307918.1">
    <property type="nucleotide sequence ID" value="NZ_BPRE01000005.1"/>
</dbReference>
<feature type="domain" description="WYL" evidence="2">
    <location>
        <begin position="142"/>
        <end position="206"/>
    </location>
</feature>
<dbReference type="Pfam" id="PF08279">
    <property type="entry name" value="HTH_11"/>
    <property type="match status" value="1"/>
</dbReference>
<name>A0ABQ4USW3_9HYPH</name>
<reference evidence="3" key="2">
    <citation type="submission" date="2021-08" db="EMBL/GenBank/DDBJ databases">
        <authorList>
            <person name="Tani A."/>
            <person name="Ola A."/>
            <person name="Ogura Y."/>
            <person name="Katsura K."/>
            <person name="Hayashi T."/>
        </authorList>
    </citation>
    <scope>NUCLEOTIDE SEQUENCE</scope>
    <source>
        <strain evidence="3">DSM 14458</strain>
    </source>
</reference>
<dbReference type="InterPro" id="IPR051534">
    <property type="entry name" value="CBASS_pafABC_assoc_protein"/>
</dbReference>
<dbReference type="Pfam" id="PF13280">
    <property type="entry name" value="WYL"/>
    <property type="match status" value="1"/>
</dbReference>
<dbReference type="InterPro" id="IPR026881">
    <property type="entry name" value="WYL_dom"/>
</dbReference>
<dbReference type="InterPro" id="IPR013196">
    <property type="entry name" value="HTH_11"/>
</dbReference>
<dbReference type="EMBL" id="BPRE01000005">
    <property type="protein sequence ID" value="GJE75342.1"/>
    <property type="molecule type" value="Genomic_DNA"/>
</dbReference>
<dbReference type="PANTHER" id="PTHR34580">
    <property type="match status" value="1"/>
</dbReference>
<evidence type="ECO:0000259" key="2">
    <source>
        <dbReference type="Pfam" id="PF13280"/>
    </source>
</evidence>
<comment type="caution">
    <text evidence="3">The sequence shown here is derived from an EMBL/GenBank/DDBJ whole genome shotgun (WGS) entry which is preliminary data.</text>
</comment>
<evidence type="ECO:0000313" key="3">
    <source>
        <dbReference type="EMBL" id="GJE75342.1"/>
    </source>
</evidence>
<proteinExistence type="predicted"/>
<dbReference type="InterPro" id="IPR036390">
    <property type="entry name" value="WH_DNA-bd_sf"/>
</dbReference>
<evidence type="ECO:0008006" key="5">
    <source>
        <dbReference type="Google" id="ProtNLM"/>
    </source>
</evidence>
<organism evidence="3 4">
    <name type="scientific">Methylorubrum suomiense</name>
    <dbReference type="NCBI Taxonomy" id="144191"/>
    <lineage>
        <taxon>Bacteria</taxon>
        <taxon>Pseudomonadati</taxon>
        <taxon>Pseudomonadota</taxon>
        <taxon>Alphaproteobacteria</taxon>
        <taxon>Hyphomicrobiales</taxon>
        <taxon>Methylobacteriaceae</taxon>
        <taxon>Methylorubrum</taxon>
    </lineage>
</organism>
<gene>
    <name evidence="3" type="ORF">BGCPKDLD_1926</name>
</gene>
<dbReference type="SUPFAM" id="SSF46785">
    <property type="entry name" value="Winged helix' DNA-binding domain"/>
    <property type="match status" value="1"/>
</dbReference>
<dbReference type="InterPro" id="IPR036388">
    <property type="entry name" value="WH-like_DNA-bd_sf"/>
</dbReference>
<evidence type="ECO:0000313" key="4">
    <source>
        <dbReference type="Proteomes" id="UP001055093"/>
    </source>
</evidence>
<feature type="domain" description="Helix-turn-helix type 11" evidence="1">
    <location>
        <begin position="9"/>
        <end position="60"/>
    </location>
</feature>
<dbReference type="PROSITE" id="PS52050">
    <property type="entry name" value="WYL"/>
    <property type="match status" value="1"/>
</dbReference>
<keyword evidence="4" id="KW-1185">Reference proteome</keyword>
<dbReference type="PANTHER" id="PTHR34580:SF3">
    <property type="entry name" value="PROTEIN PAFB"/>
    <property type="match status" value="1"/>
</dbReference>
<reference evidence="3" key="1">
    <citation type="journal article" date="2021" name="Front. Microbiol.">
        <title>Comprehensive Comparative Genomics and Phenotyping of Methylobacterium Species.</title>
        <authorList>
            <person name="Alessa O."/>
            <person name="Ogura Y."/>
            <person name="Fujitani Y."/>
            <person name="Takami H."/>
            <person name="Hayashi T."/>
            <person name="Sahin N."/>
            <person name="Tani A."/>
        </authorList>
    </citation>
    <scope>NUCLEOTIDE SEQUENCE</scope>
    <source>
        <strain evidence="3">DSM 14458</strain>
    </source>
</reference>
<dbReference type="Gene3D" id="1.10.10.10">
    <property type="entry name" value="Winged helix-like DNA-binding domain superfamily/Winged helix DNA-binding domain"/>
    <property type="match status" value="1"/>
</dbReference>
<sequence>MARTDRLFRLLHAMRVLPAPVTAARLAEETGVSLRSLYRDIDALRAAGARIEGERGYGYRLIEDVALPPQTFERIEIEALVLGLSEVRQMGDPALAEAAASVLAKVAATLPDRAEQHLLHAVSQARRFAARFPAMPDIVGFMATIRSGCWREEALAIRYADKDGAPTERTILPFSIVYLDSQMTLLAWCTMREAFRMFRLDRIRAVAATGISFRPRRAALLRDYLAELRRAGATRAASADPQERRGDGSR</sequence>
<dbReference type="Proteomes" id="UP001055093">
    <property type="component" value="Unassembled WGS sequence"/>
</dbReference>